<evidence type="ECO:0000313" key="1">
    <source>
        <dbReference type="EMBL" id="ERK43472.1"/>
    </source>
</evidence>
<reference evidence="1 2" key="1">
    <citation type="submission" date="2013-06" db="EMBL/GenBank/DDBJ databases">
        <authorList>
            <person name="Weinstock G."/>
            <person name="Sodergren E."/>
            <person name="Lobos E.A."/>
            <person name="Fulton L."/>
            <person name="Fulton R."/>
            <person name="Courtney L."/>
            <person name="Fronick C."/>
            <person name="O'Laughlin M."/>
            <person name="Godfrey J."/>
            <person name="Wilson R.M."/>
            <person name="Miner T."/>
            <person name="Farmer C."/>
            <person name="Delehaunty K."/>
            <person name="Cordes M."/>
            <person name="Minx P."/>
            <person name="Tomlinson C."/>
            <person name="Chen J."/>
            <person name="Wollam A."/>
            <person name="Pepin K.H."/>
            <person name="Bhonagiri V."/>
            <person name="Zhang X."/>
            <person name="Warren W."/>
            <person name="Mitreva M."/>
            <person name="Mardis E.R."/>
            <person name="Wilson R.K."/>
        </authorList>
    </citation>
    <scope>NUCLEOTIDE SEQUENCE [LARGE SCALE GENOMIC DNA]</scope>
    <source>
        <strain evidence="1 2">ATCC 29099</strain>
    </source>
</reference>
<sequence>MRKEVKKRKKKNFFPVIKNTSSFILGTRQNTSNRILLLKRN</sequence>
<comment type="caution">
    <text evidence="1">The sequence shown here is derived from an EMBL/GenBank/DDBJ whole genome shotgun (WGS) entry which is preliminary data.</text>
</comment>
<evidence type="ECO:0000313" key="2">
    <source>
        <dbReference type="Proteomes" id="UP000016608"/>
    </source>
</evidence>
<protein>
    <submittedName>
        <fullName evidence="1">Uncharacterized protein</fullName>
    </submittedName>
</protein>
<dbReference type="EMBL" id="AWVJ01000146">
    <property type="protein sequence ID" value="ERK43472.1"/>
    <property type="molecule type" value="Genomic_DNA"/>
</dbReference>
<dbReference type="HOGENOM" id="CLU_3270258_0_0_9"/>
<accession>U2QXM5</accession>
<dbReference type="AlphaFoldDB" id="U2QXM5"/>
<name>U2QXM5_EUBRA</name>
<gene>
    <name evidence="1" type="ORF">HMPREF0373_02412</name>
</gene>
<organism evidence="1 2">
    <name type="scientific">Eubacterium ramulus ATCC 29099</name>
    <dbReference type="NCBI Taxonomy" id="1256908"/>
    <lineage>
        <taxon>Bacteria</taxon>
        <taxon>Bacillati</taxon>
        <taxon>Bacillota</taxon>
        <taxon>Clostridia</taxon>
        <taxon>Eubacteriales</taxon>
        <taxon>Eubacteriaceae</taxon>
        <taxon>Eubacterium</taxon>
    </lineage>
</organism>
<dbReference type="Proteomes" id="UP000016608">
    <property type="component" value="Unassembled WGS sequence"/>
</dbReference>
<keyword evidence="2" id="KW-1185">Reference proteome</keyword>
<proteinExistence type="predicted"/>